<keyword evidence="4" id="KW-1185">Reference proteome</keyword>
<name>A0ABV6MRD7_9PSEU</name>
<feature type="domain" description="AB hydrolase-1" evidence="2">
    <location>
        <begin position="34"/>
        <end position="134"/>
    </location>
</feature>
<protein>
    <submittedName>
        <fullName evidence="3">Alpha/beta fold hydrolase</fullName>
    </submittedName>
</protein>
<dbReference type="InterPro" id="IPR000639">
    <property type="entry name" value="Epox_hydrolase-like"/>
</dbReference>
<dbReference type="RefSeq" id="WP_273941262.1">
    <property type="nucleotide sequence ID" value="NZ_CP097263.1"/>
</dbReference>
<evidence type="ECO:0000313" key="3">
    <source>
        <dbReference type="EMBL" id="MFC0542853.1"/>
    </source>
</evidence>
<evidence type="ECO:0000259" key="2">
    <source>
        <dbReference type="Pfam" id="PF00561"/>
    </source>
</evidence>
<dbReference type="InterPro" id="IPR000073">
    <property type="entry name" value="AB_hydrolase_1"/>
</dbReference>
<dbReference type="EMBL" id="JBHLUD010000004">
    <property type="protein sequence ID" value="MFC0542853.1"/>
    <property type="molecule type" value="Genomic_DNA"/>
</dbReference>
<dbReference type="SUPFAM" id="SSF53474">
    <property type="entry name" value="alpha/beta-Hydrolases"/>
    <property type="match status" value="1"/>
</dbReference>
<dbReference type="Pfam" id="PF00561">
    <property type="entry name" value="Abhydrolase_1"/>
    <property type="match status" value="1"/>
</dbReference>
<dbReference type="Gene3D" id="3.40.50.1820">
    <property type="entry name" value="alpha/beta hydrolase"/>
    <property type="match status" value="1"/>
</dbReference>
<keyword evidence="1 3" id="KW-0378">Hydrolase</keyword>
<proteinExistence type="predicted"/>
<dbReference type="PANTHER" id="PTHR43329">
    <property type="entry name" value="EPOXIDE HYDROLASE"/>
    <property type="match status" value="1"/>
</dbReference>
<dbReference type="GO" id="GO:0016787">
    <property type="term" value="F:hydrolase activity"/>
    <property type="evidence" value="ECO:0007669"/>
    <property type="project" value="UniProtKB-KW"/>
</dbReference>
<organism evidence="3 4">
    <name type="scientific">Kutzneria chonburiensis</name>
    <dbReference type="NCBI Taxonomy" id="1483604"/>
    <lineage>
        <taxon>Bacteria</taxon>
        <taxon>Bacillati</taxon>
        <taxon>Actinomycetota</taxon>
        <taxon>Actinomycetes</taxon>
        <taxon>Pseudonocardiales</taxon>
        <taxon>Pseudonocardiaceae</taxon>
        <taxon>Kutzneria</taxon>
    </lineage>
</organism>
<sequence length="292" mass="31824">MPLLTASATPAGFVEERRQVNGITMNYAIGGAGPTVVLLHGYPETWYSWRKIMPALAERHTVIAPDLRGSGGSDAPPSGYDKATLAEDVHQLLVALGRDEEVDVVGHDIGTMVAYAYAAAHRSTTRRLALLEAPQVDELAYQLPAWTREGPGLWNFGFFTLDNGLPEKIATGREDVWVEGFIDWMEVVKGGVGDQALAEYAQSLRRPGYLHASMEYFRTFPGDAETTIRSRNRPLTMPVLAVGAAGALGVIVPDQARHYAEDVTGVVIPGGHWIPEEAPEILLDHLLPFLDK</sequence>
<dbReference type="Proteomes" id="UP001589810">
    <property type="component" value="Unassembled WGS sequence"/>
</dbReference>
<accession>A0ABV6MRD7</accession>
<reference evidence="3 4" key="1">
    <citation type="submission" date="2024-09" db="EMBL/GenBank/DDBJ databases">
        <authorList>
            <person name="Sun Q."/>
            <person name="Mori K."/>
        </authorList>
    </citation>
    <scope>NUCLEOTIDE SEQUENCE [LARGE SCALE GENOMIC DNA]</scope>
    <source>
        <strain evidence="3 4">TBRC 1432</strain>
    </source>
</reference>
<evidence type="ECO:0000313" key="4">
    <source>
        <dbReference type="Proteomes" id="UP001589810"/>
    </source>
</evidence>
<comment type="caution">
    <text evidence="3">The sequence shown here is derived from an EMBL/GenBank/DDBJ whole genome shotgun (WGS) entry which is preliminary data.</text>
</comment>
<dbReference type="PRINTS" id="PR00412">
    <property type="entry name" value="EPOXHYDRLASE"/>
</dbReference>
<dbReference type="InterPro" id="IPR029058">
    <property type="entry name" value="AB_hydrolase_fold"/>
</dbReference>
<evidence type="ECO:0000256" key="1">
    <source>
        <dbReference type="ARBA" id="ARBA00022801"/>
    </source>
</evidence>
<gene>
    <name evidence="3" type="ORF">ACFFH7_15250</name>
</gene>